<dbReference type="PANTHER" id="PTHR45376:SF5">
    <property type="entry name" value="CHAPERONE DNAJ-DOMAIN SUPERFAMILY PROTEIN"/>
    <property type="match status" value="1"/>
</dbReference>
<evidence type="ECO:0000259" key="2">
    <source>
        <dbReference type="PROSITE" id="PS50076"/>
    </source>
</evidence>
<dbReference type="Pfam" id="PF00226">
    <property type="entry name" value="DnaJ"/>
    <property type="match status" value="1"/>
</dbReference>
<dbReference type="EMBL" id="JAIQCV010000007">
    <property type="protein sequence ID" value="KAH1082738.1"/>
    <property type="molecule type" value="Genomic_DNA"/>
</dbReference>
<keyword evidence="4" id="KW-1185">Reference proteome</keyword>
<organism evidence="3 4">
    <name type="scientific">Gossypium stocksii</name>
    <dbReference type="NCBI Taxonomy" id="47602"/>
    <lineage>
        <taxon>Eukaryota</taxon>
        <taxon>Viridiplantae</taxon>
        <taxon>Streptophyta</taxon>
        <taxon>Embryophyta</taxon>
        <taxon>Tracheophyta</taxon>
        <taxon>Spermatophyta</taxon>
        <taxon>Magnoliopsida</taxon>
        <taxon>eudicotyledons</taxon>
        <taxon>Gunneridae</taxon>
        <taxon>Pentapetalae</taxon>
        <taxon>rosids</taxon>
        <taxon>malvids</taxon>
        <taxon>Malvales</taxon>
        <taxon>Malvaceae</taxon>
        <taxon>Malvoideae</taxon>
        <taxon>Gossypium</taxon>
    </lineage>
</organism>
<dbReference type="PANTHER" id="PTHR45376">
    <property type="entry name" value="CHAPERONE DNAJ-DOMAIN SUPERFAMILY PROTEIN-RELATED"/>
    <property type="match status" value="1"/>
</dbReference>
<protein>
    <recommendedName>
        <fullName evidence="2">J domain-containing protein</fullName>
    </recommendedName>
</protein>
<dbReference type="Proteomes" id="UP000828251">
    <property type="component" value="Unassembled WGS sequence"/>
</dbReference>
<sequence length="283" mass="33013">MQIPRWRNVFLLKNSLVPPFLSSKATATVATTHVASFHSTPITCEKWKSKWDFEERRTQQPTKNHIRYTVHQKRADTKSALKNLLYNSGCSNVSFQDEVRTWKFDGMEGWDSDGSDKKRWSRYSGRHAGKSNRKKVKRKFKRESFSDDFDHPERIFQAKFGNKWYTWSSGGDKSFKSPESGFEWREKSGWTNQRMKEWENTSESESESESEEEKSYDVGSCSDREILGLPRAGPIKIEDVKNAFRISALKWHPDKHQGPSQEMAEEKFKMCVEAYKSLCHALS</sequence>
<feature type="region of interest" description="Disordered" evidence="1">
    <location>
        <begin position="111"/>
        <end position="139"/>
    </location>
</feature>
<proteinExistence type="predicted"/>
<feature type="compositionally biased region" description="Basic residues" evidence="1">
    <location>
        <begin position="119"/>
        <end position="139"/>
    </location>
</feature>
<dbReference type="PRINTS" id="PR00625">
    <property type="entry name" value="JDOMAIN"/>
</dbReference>
<reference evidence="3 4" key="1">
    <citation type="journal article" date="2021" name="Plant Biotechnol. J.">
        <title>Multi-omics assisted identification of the key and species-specific regulatory components of drought-tolerant mechanisms in Gossypium stocksii.</title>
        <authorList>
            <person name="Yu D."/>
            <person name="Ke L."/>
            <person name="Zhang D."/>
            <person name="Wu Y."/>
            <person name="Sun Y."/>
            <person name="Mei J."/>
            <person name="Sun J."/>
            <person name="Sun Y."/>
        </authorList>
    </citation>
    <scope>NUCLEOTIDE SEQUENCE [LARGE SCALE GENOMIC DNA]</scope>
    <source>
        <strain evidence="4">cv. E1</strain>
        <tissue evidence="3">Leaf</tissue>
    </source>
</reference>
<feature type="region of interest" description="Disordered" evidence="1">
    <location>
        <begin position="193"/>
        <end position="217"/>
    </location>
</feature>
<feature type="domain" description="J" evidence="2">
    <location>
        <begin position="222"/>
        <end position="283"/>
    </location>
</feature>
<dbReference type="CDD" id="cd06257">
    <property type="entry name" value="DnaJ"/>
    <property type="match status" value="1"/>
</dbReference>
<gene>
    <name evidence="3" type="ORF">J1N35_022499</name>
</gene>
<evidence type="ECO:0000313" key="3">
    <source>
        <dbReference type="EMBL" id="KAH1082738.1"/>
    </source>
</evidence>
<dbReference type="Gene3D" id="1.10.287.110">
    <property type="entry name" value="DnaJ domain"/>
    <property type="match status" value="1"/>
</dbReference>
<accession>A0A9D3VGR4</accession>
<name>A0A9D3VGR4_9ROSI</name>
<dbReference type="SMART" id="SM00271">
    <property type="entry name" value="DnaJ"/>
    <property type="match status" value="1"/>
</dbReference>
<dbReference type="PROSITE" id="PS50076">
    <property type="entry name" value="DNAJ_2"/>
    <property type="match status" value="1"/>
</dbReference>
<comment type="caution">
    <text evidence="3">The sequence shown here is derived from an EMBL/GenBank/DDBJ whole genome shotgun (WGS) entry which is preliminary data.</text>
</comment>
<dbReference type="OrthoDB" id="10250354at2759"/>
<evidence type="ECO:0000256" key="1">
    <source>
        <dbReference type="SAM" id="MobiDB-lite"/>
    </source>
</evidence>
<dbReference type="AlphaFoldDB" id="A0A9D3VGR4"/>
<dbReference type="InterPro" id="IPR036869">
    <property type="entry name" value="J_dom_sf"/>
</dbReference>
<evidence type="ECO:0000313" key="4">
    <source>
        <dbReference type="Proteomes" id="UP000828251"/>
    </source>
</evidence>
<dbReference type="InterPro" id="IPR001623">
    <property type="entry name" value="DnaJ_domain"/>
</dbReference>
<feature type="compositionally biased region" description="Acidic residues" evidence="1">
    <location>
        <begin position="200"/>
        <end position="214"/>
    </location>
</feature>
<dbReference type="SUPFAM" id="SSF46565">
    <property type="entry name" value="Chaperone J-domain"/>
    <property type="match status" value="1"/>
</dbReference>